<proteinExistence type="predicted"/>
<dbReference type="InterPro" id="IPR035994">
    <property type="entry name" value="Nucleoside_phosphorylase_sf"/>
</dbReference>
<accession>A0A365KXS4</accession>
<dbReference type="GO" id="GO:0005829">
    <property type="term" value="C:cytosol"/>
    <property type="evidence" value="ECO:0007669"/>
    <property type="project" value="TreeGrafter"/>
</dbReference>
<dbReference type="GO" id="GO:0019284">
    <property type="term" value="P:L-methionine salvage from S-adenosylmethionine"/>
    <property type="evidence" value="ECO:0007669"/>
    <property type="project" value="TreeGrafter"/>
</dbReference>
<dbReference type="InterPro" id="IPR000845">
    <property type="entry name" value="Nucleoside_phosphorylase_d"/>
</dbReference>
<name>A0A365KXS4_9BACL</name>
<dbReference type="Pfam" id="PF01048">
    <property type="entry name" value="PNP_UDP_1"/>
    <property type="match status" value="1"/>
</dbReference>
<evidence type="ECO:0000313" key="2">
    <source>
        <dbReference type="EMBL" id="RAZ77783.1"/>
    </source>
</evidence>
<evidence type="ECO:0000313" key="3">
    <source>
        <dbReference type="Proteomes" id="UP000251002"/>
    </source>
</evidence>
<reference evidence="2 3" key="1">
    <citation type="submission" date="2018-06" db="EMBL/GenBank/DDBJ databases">
        <title>The draft genome sequences of strains SCU63 and S1.</title>
        <authorList>
            <person name="Gan L."/>
        </authorList>
    </citation>
    <scope>NUCLEOTIDE SEQUENCE [LARGE SCALE GENOMIC DNA]</scope>
    <source>
        <strain evidence="2 3">SCU63</strain>
    </source>
</reference>
<dbReference type="SUPFAM" id="SSF53167">
    <property type="entry name" value="Purine and uridine phosphorylases"/>
    <property type="match status" value="1"/>
</dbReference>
<dbReference type="RefSeq" id="WP_112223510.1">
    <property type="nucleotide sequence ID" value="NZ_CP196859.1"/>
</dbReference>
<dbReference type="AlphaFoldDB" id="A0A365KXS4"/>
<gene>
    <name evidence="2" type="ORF">DP120_09905</name>
</gene>
<dbReference type="PANTHER" id="PTHR46832:SF1">
    <property type="entry name" value="5'-METHYLTHIOADENOSINE_S-ADENOSYLHOMOCYSTEINE NUCLEOSIDASE"/>
    <property type="match status" value="1"/>
</dbReference>
<dbReference type="Gene3D" id="3.40.50.1580">
    <property type="entry name" value="Nucleoside phosphorylase domain"/>
    <property type="match status" value="1"/>
</dbReference>
<dbReference type="Proteomes" id="UP000251002">
    <property type="component" value="Unassembled WGS sequence"/>
</dbReference>
<comment type="caution">
    <text evidence="2">The sequence shown here is derived from an EMBL/GenBank/DDBJ whole genome shotgun (WGS) entry which is preliminary data.</text>
</comment>
<dbReference type="EMBL" id="QLZR01000003">
    <property type="protein sequence ID" value="RAZ77783.1"/>
    <property type="molecule type" value="Genomic_DNA"/>
</dbReference>
<dbReference type="GO" id="GO:0008930">
    <property type="term" value="F:methylthioadenosine nucleosidase activity"/>
    <property type="evidence" value="ECO:0007669"/>
    <property type="project" value="TreeGrafter"/>
</dbReference>
<feature type="domain" description="Nucleoside phosphorylase" evidence="1">
    <location>
        <begin position="2"/>
        <end position="210"/>
    </location>
</feature>
<keyword evidence="3" id="KW-1185">Reference proteome</keyword>
<organism evidence="2 3">
    <name type="scientific">Planococcus halotolerans</name>
    <dbReference type="NCBI Taxonomy" id="2233542"/>
    <lineage>
        <taxon>Bacteria</taxon>
        <taxon>Bacillati</taxon>
        <taxon>Bacillota</taxon>
        <taxon>Bacilli</taxon>
        <taxon>Bacillales</taxon>
        <taxon>Caryophanaceae</taxon>
        <taxon>Planococcus</taxon>
    </lineage>
</organism>
<protein>
    <submittedName>
        <fullName evidence="2">Permease</fullName>
    </submittedName>
</protein>
<dbReference type="GO" id="GO:0009116">
    <property type="term" value="P:nucleoside metabolic process"/>
    <property type="evidence" value="ECO:0007669"/>
    <property type="project" value="InterPro"/>
</dbReference>
<evidence type="ECO:0000259" key="1">
    <source>
        <dbReference type="Pfam" id="PF01048"/>
    </source>
</evidence>
<dbReference type="GO" id="GO:0008782">
    <property type="term" value="F:adenosylhomocysteine nucleosidase activity"/>
    <property type="evidence" value="ECO:0007669"/>
    <property type="project" value="TreeGrafter"/>
</dbReference>
<sequence>MIGISIATKWEYEATLEYFSIKDNERFGYPYGEYFLRTIEDAELIFYSTGIRKANGVGGNQYMISKFNLTKVIVAGTCAGIDDQFSNLDIFVPDKAVQYDCTVKEIEPFIKRSFIVDIDLSKYGNDFYTGTIGTADKAVVMWKDYLELKENNIIIADTEAGAIAYICKKNEVECIIIKGISDFPTEESDSDNFESNREQINVYIENTPKVMNKIFDGYLHRFI</sequence>
<dbReference type="PANTHER" id="PTHR46832">
    <property type="entry name" value="5'-METHYLTHIOADENOSINE/S-ADENOSYLHOMOCYSTEINE NUCLEOSIDASE"/>
    <property type="match status" value="1"/>
</dbReference>